<protein>
    <submittedName>
        <fullName evidence="1">Uncharacterized protein</fullName>
    </submittedName>
</protein>
<accession>A0A2G9P654</accession>
<dbReference type="EMBL" id="KV922753">
    <property type="protein sequence ID" value="PIN98817.1"/>
    <property type="molecule type" value="Genomic_DNA"/>
</dbReference>
<organism evidence="1 2">
    <name type="scientific">Aquarana catesbeiana</name>
    <name type="common">American bullfrog</name>
    <name type="synonym">Rana catesbeiana</name>
    <dbReference type="NCBI Taxonomy" id="8400"/>
    <lineage>
        <taxon>Eukaryota</taxon>
        <taxon>Metazoa</taxon>
        <taxon>Chordata</taxon>
        <taxon>Craniata</taxon>
        <taxon>Vertebrata</taxon>
        <taxon>Euteleostomi</taxon>
        <taxon>Amphibia</taxon>
        <taxon>Batrachia</taxon>
        <taxon>Anura</taxon>
        <taxon>Neobatrachia</taxon>
        <taxon>Ranoidea</taxon>
        <taxon>Ranidae</taxon>
        <taxon>Aquarana</taxon>
    </lineage>
</organism>
<gene>
    <name evidence="1" type="ORF">AB205_0121370</name>
</gene>
<evidence type="ECO:0000313" key="1">
    <source>
        <dbReference type="EMBL" id="PIN98817.1"/>
    </source>
</evidence>
<dbReference type="Proteomes" id="UP000228934">
    <property type="component" value="Unassembled WGS sequence"/>
</dbReference>
<dbReference type="OrthoDB" id="271628at2759"/>
<name>A0A2G9P654_AQUCT</name>
<dbReference type="AlphaFoldDB" id="A0A2G9P654"/>
<evidence type="ECO:0000313" key="2">
    <source>
        <dbReference type="Proteomes" id="UP000228934"/>
    </source>
</evidence>
<sequence>MSIAKYFAHSATRLVAQRKVSPYFYLKGIKQNKKGDDFLSCLFPERKSERKLKTHSKKNLLLSNPSQVLKKKKKTGVLL</sequence>
<reference evidence="2" key="1">
    <citation type="journal article" date="2017" name="Nat. Commun.">
        <title>The North American bullfrog draft genome provides insight into hormonal regulation of long noncoding RNA.</title>
        <authorList>
            <person name="Hammond S.A."/>
            <person name="Warren R.L."/>
            <person name="Vandervalk B.P."/>
            <person name="Kucuk E."/>
            <person name="Khan H."/>
            <person name="Gibb E.A."/>
            <person name="Pandoh P."/>
            <person name="Kirk H."/>
            <person name="Zhao Y."/>
            <person name="Jones M."/>
            <person name="Mungall A.J."/>
            <person name="Coope R."/>
            <person name="Pleasance S."/>
            <person name="Moore R.A."/>
            <person name="Holt R.A."/>
            <person name="Round J.M."/>
            <person name="Ohora S."/>
            <person name="Walle B.V."/>
            <person name="Veldhoen N."/>
            <person name="Helbing C.C."/>
            <person name="Birol I."/>
        </authorList>
    </citation>
    <scope>NUCLEOTIDE SEQUENCE [LARGE SCALE GENOMIC DNA]</scope>
</reference>
<keyword evidence="2" id="KW-1185">Reference proteome</keyword>
<proteinExistence type="predicted"/>